<evidence type="ECO:0000313" key="2">
    <source>
        <dbReference type="Proteomes" id="UP000322244"/>
    </source>
</evidence>
<protein>
    <submittedName>
        <fullName evidence="1">DUF2867 domain-containing protein</fullName>
    </submittedName>
</protein>
<evidence type="ECO:0000313" key="1">
    <source>
        <dbReference type="EMBL" id="KAA0024659.1"/>
    </source>
</evidence>
<sequence length="232" mass="25897">MNACAHGNAVSISSPCHFANVESLCRGTSLTPTRELFATPCRDDWFMSAQLVDRYLHAPQIFERHAITIDAPADRVWAAVDQVGMGDIPVVKVLMGIRIALSRIIGGSRSEGSRSEGIAEPLFTLLCRSDTEVVYGVVARFWAVGHETRRTDIDTADKFLAFAEPDFAKATYSFRIETDQAGRIRLSTETRVRTTDEASFRAMQRYWLLIGPFSGLIRILLLREIRRQATTG</sequence>
<dbReference type="OrthoDB" id="5464833at2"/>
<comment type="caution">
    <text evidence="1">The sequence shown here is derived from an EMBL/GenBank/DDBJ whole genome shotgun (WGS) entry which is preliminary data.</text>
</comment>
<keyword evidence="2" id="KW-1185">Reference proteome</keyword>
<dbReference type="EMBL" id="VLNY01000001">
    <property type="protein sequence ID" value="KAA0024659.1"/>
    <property type="molecule type" value="Genomic_DNA"/>
</dbReference>
<dbReference type="AlphaFoldDB" id="A0A5A7SGZ6"/>
<proteinExistence type="predicted"/>
<name>A0A5A7SGZ6_9NOCA</name>
<organism evidence="1 2">
    <name type="scientific">Antrihabitans cavernicola</name>
    <dbReference type="NCBI Taxonomy" id="2495913"/>
    <lineage>
        <taxon>Bacteria</taxon>
        <taxon>Bacillati</taxon>
        <taxon>Actinomycetota</taxon>
        <taxon>Actinomycetes</taxon>
        <taxon>Mycobacteriales</taxon>
        <taxon>Nocardiaceae</taxon>
        <taxon>Antrihabitans</taxon>
    </lineage>
</organism>
<gene>
    <name evidence="1" type="ORF">FOY51_01565</name>
</gene>
<dbReference type="Proteomes" id="UP000322244">
    <property type="component" value="Unassembled WGS sequence"/>
</dbReference>
<reference evidence="1 2" key="1">
    <citation type="submission" date="2019-07" db="EMBL/GenBank/DDBJ databases">
        <title>Rhodococcus cavernicolus sp. nov., isolated from a cave.</title>
        <authorList>
            <person name="Lee S.D."/>
        </authorList>
    </citation>
    <scope>NUCLEOTIDE SEQUENCE [LARGE SCALE GENOMIC DNA]</scope>
    <source>
        <strain evidence="1 2">C1-24</strain>
    </source>
</reference>
<accession>A0A5A7SGZ6</accession>